<dbReference type="RefSeq" id="WP_068277178.1">
    <property type="nucleotide sequence ID" value="NZ_LQZG01000004.1"/>
</dbReference>
<sequence length="188" mass="20860">MGRLIYATTTTLDGFVDDAGEATEPDRELHEHFNRMQERLVLDVYGRRMWETMRYWQDPPAEDLEVPYVHEYAQAWQDTDRVVVSRTLTTLDAPRTTLWPELDVDRLRALAAEADGDVSVGGPTLAGAALRAGLVDEVSAYVGPRVAGAGSRRFVPEGLPLELRLRETERFASGVVALVYDVVGGGTR</sequence>
<proteinExistence type="predicted"/>
<gene>
    <name evidence="2" type="ORF">AWH69_13920</name>
</gene>
<protein>
    <recommendedName>
        <fullName evidence="1">Bacterial bifunctional deaminase-reductase C-terminal domain-containing protein</fullName>
    </recommendedName>
</protein>
<reference evidence="2 3" key="1">
    <citation type="submission" date="2016-01" db="EMBL/GenBank/DDBJ databases">
        <title>Janibacter melonis strain CD11_4 genome sequencing and assembly.</title>
        <authorList>
            <person name="Nair G.R."/>
            <person name="Kaur G."/>
            <person name="Chander A.M."/>
            <person name="Mayilraj S."/>
        </authorList>
    </citation>
    <scope>NUCLEOTIDE SEQUENCE [LARGE SCALE GENOMIC DNA]</scope>
    <source>
        <strain evidence="2 3">CD11-4</strain>
    </source>
</reference>
<dbReference type="Proteomes" id="UP000076976">
    <property type="component" value="Unassembled WGS sequence"/>
</dbReference>
<dbReference type="Gene3D" id="3.40.430.10">
    <property type="entry name" value="Dihydrofolate Reductase, subunit A"/>
    <property type="match status" value="1"/>
</dbReference>
<organism evidence="2 3">
    <name type="scientific">Janibacter melonis</name>
    <dbReference type="NCBI Taxonomy" id="262209"/>
    <lineage>
        <taxon>Bacteria</taxon>
        <taxon>Bacillati</taxon>
        <taxon>Actinomycetota</taxon>
        <taxon>Actinomycetes</taxon>
        <taxon>Micrococcales</taxon>
        <taxon>Intrasporangiaceae</taxon>
        <taxon>Janibacter</taxon>
    </lineage>
</organism>
<feature type="domain" description="Bacterial bifunctional deaminase-reductase C-terminal" evidence="1">
    <location>
        <begin position="4"/>
        <end position="176"/>
    </location>
</feature>
<evidence type="ECO:0000313" key="3">
    <source>
        <dbReference type="Proteomes" id="UP000076976"/>
    </source>
</evidence>
<dbReference type="STRING" id="262209.AWH69_13920"/>
<keyword evidence="3" id="KW-1185">Reference proteome</keyword>
<accession>A0A176Q9S0</accession>
<dbReference type="GO" id="GO:0009231">
    <property type="term" value="P:riboflavin biosynthetic process"/>
    <property type="evidence" value="ECO:0007669"/>
    <property type="project" value="InterPro"/>
</dbReference>
<name>A0A176Q9S0_9MICO</name>
<evidence type="ECO:0000313" key="2">
    <source>
        <dbReference type="EMBL" id="OAB86430.1"/>
    </source>
</evidence>
<dbReference type="InterPro" id="IPR002734">
    <property type="entry name" value="RibDG_C"/>
</dbReference>
<dbReference type="AlphaFoldDB" id="A0A176Q9S0"/>
<dbReference type="SUPFAM" id="SSF53597">
    <property type="entry name" value="Dihydrofolate reductase-like"/>
    <property type="match status" value="1"/>
</dbReference>
<dbReference type="Pfam" id="PF01872">
    <property type="entry name" value="RibD_C"/>
    <property type="match status" value="1"/>
</dbReference>
<comment type="caution">
    <text evidence="2">The sequence shown here is derived from an EMBL/GenBank/DDBJ whole genome shotgun (WGS) entry which is preliminary data.</text>
</comment>
<dbReference type="GO" id="GO:0008703">
    <property type="term" value="F:5-amino-6-(5-phosphoribosylamino)uracil reductase activity"/>
    <property type="evidence" value="ECO:0007669"/>
    <property type="project" value="InterPro"/>
</dbReference>
<dbReference type="EMBL" id="LQZG01000004">
    <property type="protein sequence ID" value="OAB86430.1"/>
    <property type="molecule type" value="Genomic_DNA"/>
</dbReference>
<evidence type="ECO:0000259" key="1">
    <source>
        <dbReference type="Pfam" id="PF01872"/>
    </source>
</evidence>
<dbReference type="InterPro" id="IPR024072">
    <property type="entry name" value="DHFR-like_dom_sf"/>
</dbReference>